<comment type="caution">
    <text evidence="2">The sequence shown here is derived from an EMBL/GenBank/DDBJ whole genome shotgun (WGS) entry which is preliminary data.</text>
</comment>
<dbReference type="Pfam" id="PF07727">
    <property type="entry name" value="RVT_2"/>
    <property type="match status" value="1"/>
</dbReference>
<keyword evidence="3" id="KW-1185">Reference proteome</keyword>
<dbReference type="Proteomes" id="UP001172457">
    <property type="component" value="Chromosome 1"/>
</dbReference>
<dbReference type="AlphaFoldDB" id="A0AA38TTW3"/>
<feature type="domain" description="Reverse transcriptase Ty1/copia-type" evidence="1">
    <location>
        <begin position="107"/>
        <end position="174"/>
    </location>
</feature>
<dbReference type="EMBL" id="JARYMX010000001">
    <property type="protein sequence ID" value="KAJ9566955.1"/>
    <property type="molecule type" value="Genomic_DNA"/>
</dbReference>
<evidence type="ECO:0000313" key="2">
    <source>
        <dbReference type="EMBL" id="KAJ9566955.1"/>
    </source>
</evidence>
<evidence type="ECO:0000313" key="3">
    <source>
        <dbReference type="Proteomes" id="UP001172457"/>
    </source>
</evidence>
<sequence>MKFRVQPSFAQLRSRLLMYEARKSQAVVHITVMAVVNLNQTPHTSHQRKVQSSSVLPVSSVSSSTKHLVHMDVSLSSMLSSSSPVPSSSQSDHPMVTHNRDHTLSPLPSANVVGCKLVYKIKKTFDGSIGHYKAGLVAKGLLQLEGVDYFETFSLVVKRTTIRLLLFVAYSRGWDTW</sequence>
<dbReference type="InterPro" id="IPR013103">
    <property type="entry name" value="RVT_2"/>
</dbReference>
<organism evidence="2 3">
    <name type="scientific">Centaurea solstitialis</name>
    <name type="common">yellow star-thistle</name>
    <dbReference type="NCBI Taxonomy" id="347529"/>
    <lineage>
        <taxon>Eukaryota</taxon>
        <taxon>Viridiplantae</taxon>
        <taxon>Streptophyta</taxon>
        <taxon>Embryophyta</taxon>
        <taxon>Tracheophyta</taxon>
        <taxon>Spermatophyta</taxon>
        <taxon>Magnoliopsida</taxon>
        <taxon>eudicotyledons</taxon>
        <taxon>Gunneridae</taxon>
        <taxon>Pentapetalae</taxon>
        <taxon>asterids</taxon>
        <taxon>campanulids</taxon>
        <taxon>Asterales</taxon>
        <taxon>Asteraceae</taxon>
        <taxon>Carduoideae</taxon>
        <taxon>Cardueae</taxon>
        <taxon>Centaureinae</taxon>
        <taxon>Centaurea</taxon>
    </lineage>
</organism>
<proteinExistence type="predicted"/>
<evidence type="ECO:0000259" key="1">
    <source>
        <dbReference type="Pfam" id="PF07727"/>
    </source>
</evidence>
<name>A0AA38TTW3_9ASTR</name>
<gene>
    <name evidence="2" type="ORF">OSB04_002921</name>
</gene>
<protein>
    <recommendedName>
        <fullName evidence="1">Reverse transcriptase Ty1/copia-type domain-containing protein</fullName>
    </recommendedName>
</protein>
<accession>A0AA38TTW3</accession>
<reference evidence="2" key="1">
    <citation type="submission" date="2023-03" db="EMBL/GenBank/DDBJ databases">
        <title>Chromosome-scale reference genome and RAD-based genetic map of yellow starthistle (Centaurea solstitialis) reveal putative structural variation and QTLs associated with invader traits.</title>
        <authorList>
            <person name="Reatini B."/>
            <person name="Cang F.A."/>
            <person name="Jiang Q."/>
            <person name="Mckibben M.T.W."/>
            <person name="Barker M.S."/>
            <person name="Rieseberg L.H."/>
            <person name="Dlugosch K.M."/>
        </authorList>
    </citation>
    <scope>NUCLEOTIDE SEQUENCE</scope>
    <source>
        <strain evidence="2">CAN-66</strain>
        <tissue evidence="2">Leaf</tissue>
    </source>
</reference>